<evidence type="ECO:0000313" key="3">
    <source>
        <dbReference type="Proteomes" id="UP001153269"/>
    </source>
</evidence>
<evidence type="ECO:0000313" key="2">
    <source>
        <dbReference type="EMBL" id="CAB1439811.1"/>
    </source>
</evidence>
<organism evidence="2 3">
    <name type="scientific">Pleuronectes platessa</name>
    <name type="common">European plaice</name>
    <dbReference type="NCBI Taxonomy" id="8262"/>
    <lineage>
        <taxon>Eukaryota</taxon>
        <taxon>Metazoa</taxon>
        <taxon>Chordata</taxon>
        <taxon>Craniata</taxon>
        <taxon>Vertebrata</taxon>
        <taxon>Euteleostomi</taxon>
        <taxon>Actinopterygii</taxon>
        <taxon>Neopterygii</taxon>
        <taxon>Teleostei</taxon>
        <taxon>Neoteleostei</taxon>
        <taxon>Acanthomorphata</taxon>
        <taxon>Carangaria</taxon>
        <taxon>Pleuronectiformes</taxon>
        <taxon>Pleuronectoidei</taxon>
        <taxon>Pleuronectidae</taxon>
        <taxon>Pleuronectes</taxon>
    </lineage>
</organism>
<comment type="caution">
    <text evidence="2">The sequence shown here is derived from an EMBL/GenBank/DDBJ whole genome shotgun (WGS) entry which is preliminary data.</text>
</comment>
<name>A0A9N7UZ81_PLEPL</name>
<feature type="compositionally biased region" description="Basic residues" evidence="1">
    <location>
        <begin position="1"/>
        <end position="12"/>
    </location>
</feature>
<dbReference type="Proteomes" id="UP001153269">
    <property type="component" value="Unassembled WGS sequence"/>
</dbReference>
<keyword evidence="3" id="KW-1185">Reference proteome</keyword>
<gene>
    <name evidence="2" type="ORF">PLEPLA_LOCUS27579</name>
</gene>
<sequence length="110" mass="11847">MLSQAKARRHRERGKEMGNGCGPPLAPIVAVAAPRCYFAHLIRTEQQITRHSLHPLGPIHLTLARPPQSASLLPKTSAEAPPSAGIRTAVSQAIRAASSISQGELSRRWT</sequence>
<reference evidence="2" key="1">
    <citation type="submission" date="2020-03" db="EMBL/GenBank/DDBJ databases">
        <authorList>
            <person name="Weist P."/>
        </authorList>
    </citation>
    <scope>NUCLEOTIDE SEQUENCE</scope>
</reference>
<accession>A0A9N7UZ81</accession>
<evidence type="ECO:0000256" key="1">
    <source>
        <dbReference type="SAM" id="MobiDB-lite"/>
    </source>
</evidence>
<dbReference type="EMBL" id="CADEAL010002335">
    <property type="protein sequence ID" value="CAB1439811.1"/>
    <property type="molecule type" value="Genomic_DNA"/>
</dbReference>
<proteinExistence type="predicted"/>
<dbReference type="AlphaFoldDB" id="A0A9N7UZ81"/>
<feature type="region of interest" description="Disordered" evidence="1">
    <location>
        <begin position="1"/>
        <end position="23"/>
    </location>
</feature>
<protein>
    <submittedName>
        <fullName evidence="2">Uncharacterized protein</fullName>
    </submittedName>
</protein>